<keyword evidence="2" id="KW-1185">Reference proteome</keyword>
<dbReference type="EMBL" id="BSPW01000023">
    <property type="protein sequence ID" value="GLT17526.1"/>
    <property type="molecule type" value="Genomic_DNA"/>
</dbReference>
<evidence type="ECO:0000313" key="2">
    <source>
        <dbReference type="Proteomes" id="UP001157138"/>
    </source>
</evidence>
<dbReference type="Proteomes" id="UP001157138">
    <property type="component" value="Unassembled WGS sequence"/>
</dbReference>
<proteinExistence type="predicted"/>
<gene>
    <name evidence="1" type="ORF">GCM10007938_13030</name>
</gene>
<comment type="caution">
    <text evidence="1">The sequence shown here is derived from an EMBL/GenBank/DDBJ whole genome shotgun (WGS) entry which is preliminary data.</text>
</comment>
<protein>
    <submittedName>
        <fullName evidence="1">Uncharacterized protein</fullName>
    </submittedName>
</protein>
<accession>A0ABQ6EWT3</accession>
<organism evidence="1 2">
    <name type="scientific">Vibrio zhanjiangensis</name>
    <dbReference type="NCBI Taxonomy" id="1046128"/>
    <lineage>
        <taxon>Bacteria</taxon>
        <taxon>Pseudomonadati</taxon>
        <taxon>Pseudomonadota</taxon>
        <taxon>Gammaproteobacteria</taxon>
        <taxon>Vibrionales</taxon>
        <taxon>Vibrionaceae</taxon>
        <taxon>Vibrio</taxon>
    </lineage>
</organism>
<name>A0ABQ6EWT3_9VIBR</name>
<evidence type="ECO:0000313" key="1">
    <source>
        <dbReference type="EMBL" id="GLT17526.1"/>
    </source>
</evidence>
<sequence>MMLSNIFNKGEYTKVSSEKVKVHLVGYIDKGSNQFNREVENVGRSFFKWGANELLNIATLFNTLGFENFKFAELEYVKPNLDSIRSMPSWPNPNSIRFFDDILVIKVSDYTEAQINLLCKDENGLSLTNIDSCSVTYNPQSIIFYVSRFRDGSSQKPIFDSKRMPFQDYKNINLKIDSTLELKNDDSQIVLPDIERKDGFMEINIQGHYSQDDFIDLYFKNDGKNYYHYSNTMRISIKKGNVDIYLTLPSNLFMNGLRIDPSVNVGTISQFSVRVFENDKK</sequence>
<reference evidence="2" key="1">
    <citation type="journal article" date="2019" name="Int. J. Syst. Evol. Microbiol.">
        <title>The Global Catalogue of Microorganisms (GCM) 10K type strain sequencing project: providing services to taxonomists for standard genome sequencing and annotation.</title>
        <authorList>
            <consortium name="The Broad Institute Genomics Platform"/>
            <consortium name="The Broad Institute Genome Sequencing Center for Infectious Disease"/>
            <person name="Wu L."/>
            <person name="Ma J."/>
        </authorList>
    </citation>
    <scope>NUCLEOTIDE SEQUENCE [LARGE SCALE GENOMIC DNA]</scope>
    <source>
        <strain evidence="2">NBRC 108723</strain>
    </source>
</reference>